<gene>
    <name evidence="4" type="ORF">SAMN05421854_103212</name>
</gene>
<sequence>MPPRRRLAPDQRRAELLDIGAQMFAALPYEQVQMDRIAERAGVSRALLYRHFPKKSVLFAAIYQRAADRLQARIRFESGRPLTDQVAAGLDAHMDYFAANRHTVLAANRDLAGDPVVQAIVLGDHRAMHDVMLAATGLSGAQRATMSAALTSWLMFVHTLCLEWLEHDRLTRDQVRDISLGALTGTIAALQDPSRTGVR</sequence>
<dbReference type="Proteomes" id="UP000199137">
    <property type="component" value="Unassembled WGS sequence"/>
</dbReference>
<dbReference type="STRING" id="112413.SAMN05421854_103212"/>
<accession>A0A1I5KII8</accession>
<feature type="domain" description="HTH tetR-type" evidence="3">
    <location>
        <begin position="10"/>
        <end position="70"/>
    </location>
</feature>
<dbReference type="PANTHER" id="PTHR30055:SF174">
    <property type="entry name" value="TRANSCRIPTIONAL REGULATORY PROTEIN (PROBABLY TETR-FAMILY)-RELATED"/>
    <property type="match status" value="1"/>
</dbReference>
<feature type="DNA-binding region" description="H-T-H motif" evidence="2">
    <location>
        <begin position="33"/>
        <end position="52"/>
    </location>
</feature>
<keyword evidence="1 2" id="KW-0238">DNA-binding</keyword>
<dbReference type="AlphaFoldDB" id="A0A1I5KII8"/>
<dbReference type="SUPFAM" id="SSF46689">
    <property type="entry name" value="Homeodomain-like"/>
    <property type="match status" value="1"/>
</dbReference>
<dbReference type="EMBL" id="FOWC01000003">
    <property type="protein sequence ID" value="SFO84879.1"/>
    <property type="molecule type" value="Genomic_DNA"/>
</dbReference>
<dbReference type="OrthoDB" id="8479950at2"/>
<evidence type="ECO:0000313" key="5">
    <source>
        <dbReference type="Proteomes" id="UP000199137"/>
    </source>
</evidence>
<proteinExistence type="predicted"/>
<protein>
    <submittedName>
        <fullName evidence="4">DNA-binding transcriptional regulator, AcrR family</fullName>
    </submittedName>
</protein>
<evidence type="ECO:0000259" key="3">
    <source>
        <dbReference type="PROSITE" id="PS50977"/>
    </source>
</evidence>
<dbReference type="PRINTS" id="PR00455">
    <property type="entry name" value="HTHTETR"/>
</dbReference>
<dbReference type="RefSeq" id="WP_093573573.1">
    <property type="nucleotide sequence ID" value="NZ_FOWC01000003.1"/>
</dbReference>
<name>A0A1I5KII8_9PSEU</name>
<dbReference type="InterPro" id="IPR050109">
    <property type="entry name" value="HTH-type_TetR-like_transc_reg"/>
</dbReference>
<reference evidence="4 5" key="1">
    <citation type="submission" date="2016-10" db="EMBL/GenBank/DDBJ databases">
        <authorList>
            <person name="de Groot N.N."/>
        </authorList>
    </citation>
    <scope>NUCLEOTIDE SEQUENCE [LARGE SCALE GENOMIC DNA]</scope>
    <source>
        <strain evidence="4 5">DSM 44637</strain>
    </source>
</reference>
<dbReference type="InterPro" id="IPR001647">
    <property type="entry name" value="HTH_TetR"/>
</dbReference>
<dbReference type="PROSITE" id="PS50977">
    <property type="entry name" value="HTH_TETR_2"/>
    <property type="match status" value="1"/>
</dbReference>
<evidence type="ECO:0000256" key="1">
    <source>
        <dbReference type="ARBA" id="ARBA00023125"/>
    </source>
</evidence>
<evidence type="ECO:0000256" key="2">
    <source>
        <dbReference type="PROSITE-ProRule" id="PRU00335"/>
    </source>
</evidence>
<dbReference type="Gene3D" id="1.10.357.10">
    <property type="entry name" value="Tetracycline Repressor, domain 2"/>
    <property type="match status" value="1"/>
</dbReference>
<dbReference type="GO" id="GO:0000976">
    <property type="term" value="F:transcription cis-regulatory region binding"/>
    <property type="evidence" value="ECO:0007669"/>
    <property type="project" value="TreeGrafter"/>
</dbReference>
<evidence type="ECO:0000313" key="4">
    <source>
        <dbReference type="EMBL" id="SFO84879.1"/>
    </source>
</evidence>
<organism evidence="4 5">
    <name type="scientific">Amycolatopsis rubida</name>
    <dbReference type="NCBI Taxonomy" id="112413"/>
    <lineage>
        <taxon>Bacteria</taxon>
        <taxon>Bacillati</taxon>
        <taxon>Actinomycetota</taxon>
        <taxon>Actinomycetes</taxon>
        <taxon>Pseudonocardiales</taxon>
        <taxon>Pseudonocardiaceae</taxon>
        <taxon>Amycolatopsis</taxon>
    </lineage>
</organism>
<dbReference type="Pfam" id="PF00440">
    <property type="entry name" value="TetR_N"/>
    <property type="match status" value="1"/>
</dbReference>
<dbReference type="InterPro" id="IPR009057">
    <property type="entry name" value="Homeodomain-like_sf"/>
</dbReference>
<dbReference type="GO" id="GO:0003700">
    <property type="term" value="F:DNA-binding transcription factor activity"/>
    <property type="evidence" value="ECO:0007669"/>
    <property type="project" value="TreeGrafter"/>
</dbReference>
<dbReference type="PANTHER" id="PTHR30055">
    <property type="entry name" value="HTH-TYPE TRANSCRIPTIONAL REGULATOR RUTR"/>
    <property type="match status" value="1"/>
</dbReference>